<proteinExistence type="predicted"/>
<dbReference type="AlphaFoldDB" id="A0A6M8AYW9"/>
<evidence type="ECO:0000259" key="2">
    <source>
        <dbReference type="PROSITE" id="PS50234"/>
    </source>
</evidence>
<feature type="transmembrane region" description="Helical" evidence="1">
    <location>
        <begin position="61"/>
        <end position="81"/>
    </location>
</feature>
<dbReference type="KEGG" id="amam:HPC72_01075"/>
<evidence type="ECO:0000313" key="4">
    <source>
        <dbReference type="Proteomes" id="UP000504752"/>
    </source>
</evidence>
<evidence type="ECO:0000313" key="3">
    <source>
        <dbReference type="EMBL" id="QKD79038.1"/>
    </source>
</evidence>
<keyword evidence="1" id="KW-0812">Transmembrane</keyword>
<dbReference type="PROSITE" id="PS50234">
    <property type="entry name" value="VWFA"/>
    <property type="match status" value="1"/>
</dbReference>
<dbReference type="InterPro" id="IPR036465">
    <property type="entry name" value="vWFA_dom_sf"/>
</dbReference>
<sequence length="352" mass="38050">MVMPWLPWFLIGAAALIIGITALRAARGGERAPAGPTRRVANAMPLLRSPAVLRRLRRRRALHALLGALIVAAMVSSALLAGRPVSKDVRNDALASRDIVLCLDVSGSMLGLDSQVLETYTQLIDSFNGERVALIAWNTTAQTMVPLTDDYETLKTEMGKITDLLDSASTSLSSARSRYSRMFSGTIAEELNASSLAGDGLASCTQAFDNSGAASADERPRSIILATDNVVFDNSHVQLFSLPEAAELATSKKIRLFSIYGYDQGLSYGDLASQVESARQELERVTRDNGGKFYQVGDSRTAGRIVKELEKTQAQEYSSDNEVRLTDTPRVGAIWLVLAAGSLLLIAAWRRA</sequence>
<dbReference type="Proteomes" id="UP000504752">
    <property type="component" value="Chromosome"/>
</dbReference>
<protein>
    <submittedName>
        <fullName evidence="3">VWA domain-containing protein</fullName>
    </submittedName>
</protein>
<keyword evidence="1" id="KW-0472">Membrane</keyword>
<reference evidence="3 4" key="1">
    <citation type="submission" date="2020-05" db="EMBL/GenBank/DDBJ databases">
        <title>Actinomyces sp. zg-325.</title>
        <authorList>
            <person name="Yang C."/>
        </authorList>
    </citation>
    <scope>NUCLEOTIDE SEQUENCE [LARGE SCALE GENOMIC DNA]</scope>
    <source>
        <strain evidence="4">zg-325</strain>
    </source>
</reference>
<keyword evidence="1" id="KW-1133">Transmembrane helix</keyword>
<feature type="domain" description="VWFA" evidence="2">
    <location>
        <begin position="98"/>
        <end position="309"/>
    </location>
</feature>
<dbReference type="Pfam" id="PF13519">
    <property type="entry name" value="VWA_2"/>
    <property type="match status" value="1"/>
</dbReference>
<dbReference type="SUPFAM" id="SSF53300">
    <property type="entry name" value="vWA-like"/>
    <property type="match status" value="1"/>
</dbReference>
<accession>A0A6M8AYW9</accession>
<dbReference type="InterPro" id="IPR002035">
    <property type="entry name" value="VWF_A"/>
</dbReference>
<keyword evidence="4" id="KW-1185">Reference proteome</keyword>
<dbReference type="EMBL" id="CP053642">
    <property type="protein sequence ID" value="QKD79038.1"/>
    <property type="molecule type" value="Genomic_DNA"/>
</dbReference>
<gene>
    <name evidence="3" type="ORF">HPC72_01075</name>
</gene>
<organism evidence="3 4">
    <name type="scientific">Actinomyces marmotae</name>
    <dbReference type="NCBI Taxonomy" id="2737173"/>
    <lineage>
        <taxon>Bacteria</taxon>
        <taxon>Bacillati</taxon>
        <taxon>Actinomycetota</taxon>
        <taxon>Actinomycetes</taxon>
        <taxon>Actinomycetales</taxon>
        <taxon>Actinomycetaceae</taxon>
        <taxon>Actinomyces</taxon>
    </lineage>
</organism>
<feature type="transmembrane region" description="Helical" evidence="1">
    <location>
        <begin position="331"/>
        <end position="349"/>
    </location>
</feature>
<dbReference type="Gene3D" id="3.40.50.410">
    <property type="entry name" value="von Willebrand factor, type A domain"/>
    <property type="match status" value="1"/>
</dbReference>
<dbReference type="RefSeq" id="WP_159522786.1">
    <property type="nucleotide sequence ID" value="NZ_CP053642.1"/>
</dbReference>
<name>A0A6M8AYW9_9ACTO</name>
<evidence type="ECO:0000256" key="1">
    <source>
        <dbReference type="SAM" id="Phobius"/>
    </source>
</evidence>
<feature type="transmembrane region" description="Helical" evidence="1">
    <location>
        <begin position="6"/>
        <end position="26"/>
    </location>
</feature>